<dbReference type="Gene3D" id="2.10.260.10">
    <property type="match status" value="1"/>
</dbReference>
<organism evidence="3 4">
    <name type="scientific">Ferrovibrio xuzhouensis</name>
    <dbReference type="NCBI Taxonomy" id="1576914"/>
    <lineage>
        <taxon>Bacteria</taxon>
        <taxon>Pseudomonadati</taxon>
        <taxon>Pseudomonadota</taxon>
        <taxon>Alphaproteobacteria</taxon>
        <taxon>Rhodospirillales</taxon>
        <taxon>Rhodospirillaceae</taxon>
        <taxon>Ferrovibrio</taxon>
    </lineage>
</organism>
<dbReference type="PANTHER" id="PTHR40516:SF1">
    <property type="entry name" value="ANTITOXIN CHPS-RELATED"/>
    <property type="match status" value="1"/>
</dbReference>
<dbReference type="InterPro" id="IPR039052">
    <property type="entry name" value="Antitox_PemI-like"/>
</dbReference>
<gene>
    <name evidence="3" type="ORF">ACFOOQ_16615</name>
</gene>
<evidence type="ECO:0000313" key="3">
    <source>
        <dbReference type="EMBL" id="MFC3677181.1"/>
    </source>
</evidence>
<dbReference type="PROSITE" id="PS51740">
    <property type="entry name" value="SPOVT_ABRB"/>
    <property type="match status" value="1"/>
</dbReference>
<name>A0ABV7VK61_9PROT</name>
<dbReference type="Pfam" id="PF04014">
    <property type="entry name" value="MazE_antitoxin"/>
    <property type="match status" value="1"/>
</dbReference>
<dbReference type="GO" id="GO:0003677">
    <property type="term" value="F:DNA binding"/>
    <property type="evidence" value="ECO:0007669"/>
    <property type="project" value="UniProtKB-KW"/>
</dbReference>
<dbReference type="SMART" id="SM00966">
    <property type="entry name" value="SpoVT_AbrB"/>
    <property type="match status" value="1"/>
</dbReference>
<dbReference type="PANTHER" id="PTHR40516">
    <property type="entry name" value="ANTITOXIN CHPS-RELATED"/>
    <property type="match status" value="1"/>
</dbReference>
<dbReference type="InterPro" id="IPR037914">
    <property type="entry name" value="SpoVT-AbrB_sf"/>
</dbReference>
<evidence type="ECO:0000259" key="2">
    <source>
        <dbReference type="PROSITE" id="PS51740"/>
    </source>
</evidence>
<proteinExistence type="predicted"/>
<evidence type="ECO:0000313" key="4">
    <source>
        <dbReference type="Proteomes" id="UP001595711"/>
    </source>
</evidence>
<feature type="domain" description="SpoVT-AbrB" evidence="2">
    <location>
        <begin position="3"/>
        <end position="48"/>
    </location>
</feature>
<dbReference type="RefSeq" id="WP_379728722.1">
    <property type="nucleotide sequence ID" value="NZ_JBHRYJ010000004.1"/>
</dbReference>
<keyword evidence="1 3" id="KW-0238">DNA-binding</keyword>
<dbReference type="Proteomes" id="UP001595711">
    <property type="component" value="Unassembled WGS sequence"/>
</dbReference>
<dbReference type="EMBL" id="JBHRYJ010000004">
    <property type="protein sequence ID" value="MFC3677181.1"/>
    <property type="molecule type" value="Genomic_DNA"/>
</dbReference>
<reference evidence="4" key="1">
    <citation type="journal article" date="2019" name="Int. J. Syst. Evol. Microbiol.">
        <title>The Global Catalogue of Microorganisms (GCM) 10K type strain sequencing project: providing services to taxonomists for standard genome sequencing and annotation.</title>
        <authorList>
            <consortium name="The Broad Institute Genomics Platform"/>
            <consortium name="The Broad Institute Genome Sequencing Center for Infectious Disease"/>
            <person name="Wu L."/>
            <person name="Ma J."/>
        </authorList>
    </citation>
    <scope>NUCLEOTIDE SEQUENCE [LARGE SCALE GENOMIC DNA]</scope>
    <source>
        <strain evidence="4">KCTC 42182</strain>
    </source>
</reference>
<accession>A0ABV7VK61</accession>
<evidence type="ECO:0000256" key="1">
    <source>
        <dbReference type="PROSITE-ProRule" id="PRU01076"/>
    </source>
</evidence>
<sequence length="85" mass="9172">MRITLKKWGNNAAVRLPAAIMQAAGLKLDEQLEVRTEGGRIIIEKVNPYDAEPPAFDLETLMDGVHAGDAPELVSFGGPVGDEAW</sequence>
<comment type="caution">
    <text evidence="3">The sequence shown here is derived from an EMBL/GenBank/DDBJ whole genome shotgun (WGS) entry which is preliminary data.</text>
</comment>
<protein>
    <submittedName>
        <fullName evidence="3">AbrB/MazE/SpoVT family DNA-binding domain-containing protein</fullName>
    </submittedName>
</protein>
<dbReference type="SUPFAM" id="SSF89447">
    <property type="entry name" value="AbrB/MazE/MraZ-like"/>
    <property type="match status" value="1"/>
</dbReference>
<keyword evidence="4" id="KW-1185">Reference proteome</keyword>
<dbReference type="InterPro" id="IPR007159">
    <property type="entry name" value="SpoVT-AbrB_dom"/>
</dbReference>